<feature type="compositionally biased region" description="Polar residues" evidence="1">
    <location>
        <begin position="1"/>
        <end position="13"/>
    </location>
</feature>
<evidence type="ECO:0000313" key="3">
    <source>
        <dbReference type="Proteomes" id="UP000031565"/>
    </source>
</evidence>
<feature type="compositionally biased region" description="Polar residues" evidence="1">
    <location>
        <begin position="71"/>
        <end position="84"/>
    </location>
</feature>
<evidence type="ECO:0000313" key="2">
    <source>
        <dbReference type="EMBL" id="PQM31645.1"/>
    </source>
</evidence>
<proteinExistence type="predicted"/>
<dbReference type="STRING" id="2138.SMSRO_v1c14140"/>
<feature type="region of interest" description="Disordered" evidence="1">
    <location>
        <begin position="1"/>
        <end position="24"/>
    </location>
</feature>
<protein>
    <submittedName>
        <fullName evidence="2">Uncharacterized protein</fullName>
    </submittedName>
</protein>
<dbReference type="Proteomes" id="UP000031565">
    <property type="component" value="Unassembled WGS sequence"/>
</dbReference>
<comment type="caution">
    <text evidence="2">The sequence shown here is derived from an EMBL/GenBank/DDBJ whole genome shotgun (WGS) entry which is preliminary data.</text>
</comment>
<dbReference type="AlphaFoldDB" id="A0A2P6FDW2"/>
<gene>
    <name evidence="2" type="ORF">SMSRO_SF014900</name>
</gene>
<feature type="region of interest" description="Disordered" evidence="1">
    <location>
        <begin position="58"/>
        <end position="84"/>
    </location>
</feature>
<reference evidence="2 3" key="1">
    <citation type="journal article" date="2015" name="MBio">
        <title>Genome sequence of the Drosophila melanogaster male-killing Spiroplasma strain MSRO endosymbiont.</title>
        <authorList>
            <person name="Paredes J.C."/>
            <person name="Herren J.K."/>
            <person name="Schupfer F."/>
            <person name="Marin R."/>
            <person name="Claverol S."/>
            <person name="Kuo C.H."/>
            <person name="Lemaitre B."/>
            <person name="Beven L."/>
        </authorList>
    </citation>
    <scope>NUCLEOTIDE SEQUENCE [LARGE SCALE GENOMIC DNA]</scope>
    <source>
        <strain evidence="2 3">MSRO</strain>
    </source>
</reference>
<accession>A0A2P6FDW2</accession>
<keyword evidence="3" id="KW-1185">Reference proteome</keyword>
<evidence type="ECO:0000256" key="1">
    <source>
        <dbReference type="SAM" id="MobiDB-lite"/>
    </source>
</evidence>
<name>A0A2P6FDW2_9MOLU</name>
<dbReference type="EMBL" id="JTLV02000001">
    <property type="protein sequence ID" value="PQM31645.1"/>
    <property type="molecule type" value="Genomic_DNA"/>
</dbReference>
<sequence length="153" mass="18025">MQANSSERTTLKNNKIYDNAPRQRYIKTTKHSSYVANRIDPSKKPTFLSQIKDEPDELSAFKKHNEGEKPLSSQNNIGSPTTKLQPAKKELVKFTKKQFLQQLEAKHQQQTSYAPNYYQTISSSKKYFRNFLKVMFRPLMFCKRTNKAKRWNK</sequence>
<feature type="compositionally biased region" description="Basic and acidic residues" evidence="1">
    <location>
        <begin position="59"/>
        <end position="69"/>
    </location>
</feature>
<dbReference type="RefSeq" id="WP_040093689.1">
    <property type="nucleotide sequence ID" value="NZ_CM020866.1"/>
</dbReference>
<dbReference type="OrthoDB" id="390383at2"/>
<organism evidence="2 3">
    <name type="scientific">Spiroplasma poulsonii</name>
    <dbReference type="NCBI Taxonomy" id="2138"/>
    <lineage>
        <taxon>Bacteria</taxon>
        <taxon>Bacillati</taxon>
        <taxon>Mycoplasmatota</taxon>
        <taxon>Mollicutes</taxon>
        <taxon>Entomoplasmatales</taxon>
        <taxon>Spiroplasmataceae</taxon>
        <taxon>Spiroplasma</taxon>
    </lineage>
</organism>